<dbReference type="InterPro" id="IPR052165">
    <property type="entry name" value="Membrane_assoc_protease"/>
</dbReference>
<keyword evidence="4 6" id="KW-0472">Membrane</keyword>
<accession>A0A1I0DV79</accession>
<dbReference type="GO" id="GO:0008233">
    <property type="term" value="F:peptidase activity"/>
    <property type="evidence" value="ECO:0007669"/>
    <property type="project" value="UniProtKB-KW"/>
</dbReference>
<dbReference type="FunFam" id="3.90.226.10:FF:000089">
    <property type="entry name" value="Membrane-bound serine protease"/>
    <property type="match status" value="1"/>
</dbReference>
<gene>
    <name evidence="8" type="ORF">SAMN05216412_105203</name>
</gene>
<dbReference type="Pfam" id="PF24961">
    <property type="entry name" value="NfeD_membrane"/>
    <property type="match status" value="1"/>
</dbReference>
<dbReference type="SUPFAM" id="SSF141322">
    <property type="entry name" value="NfeD domain-like"/>
    <property type="match status" value="1"/>
</dbReference>
<organism evidence="8 9">
    <name type="scientific">Nitrosospira multiformis</name>
    <dbReference type="NCBI Taxonomy" id="1231"/>
    <lineage>
        <taxon>Bacteria</taxon>
        <taxon>Pseudomonadati</taxon>
        <taxon>Pseudomonadota</taxon>
        <taxon>Betaproteobacteria</taxon>
        <taxon>Nitrosomonadales</taxon>
        <taxon>Nitrosomonadaceae</taxon>
        <taxon>Nitrosospira</taxon>
    </lineage>
</organism>
<dbReference type="RefSeq" id="WP_074707858.1">
    <property type="nucleotide sequence ID" value="NZ_FOHI01000005.1"/>
</dbReference>
<dbReference type="InterPro" id="IPR056738">
    <property type="entry name" value="NfeD1b_N"/>
</dbReference>
<evidence type="ECO:0000256" key="4">
    <source>
        <dbReference type="ARBA" id="ARBA00023136"/>
    </source>
</evidence>
<protein>
    <submittedName>
        <fullName evidence="8">Membrane-bound serine protease (ClpP class)</fullName>
    </submittedName>
</protein>
<dbReference type="Gene3D" id="3.90.226.10">
    <property type="entry name" value="2-enoyl-CoA Hydratase, Chain A, domain 1"/>
    <property type="match status" value="1"/>
</dbReference>
<evidence type="ECO:0000259" key="7">
    <source>
        <dbReference type="PROSITE" id="PS50801"/>
    </source>
</evidence>
<evidence type="ECO:0000256" key="3">
    <source>
        <dbReference type="ARBA" id="ARBA00022989"/>
    </source>
</evidence>
<keyword evidence="8" id="KW-0378">Hydrolase</keyword>
<dbReference type="Gene3D" id="2.40.50.140">
    <property type="entry name" value="Nucleic acid-binding proteins"/>
    <property type="match status" value="1"/>
</dbReference>
<dbReference type="PANTHER" id="PTHR33507">
    <property type="entry name" value="INNER MEMBRANE PROTEIN YBBJ"/>
    <property type="match status" value="1"/>
</dbReference>
<dbReference type="PROSITE" id="PS50801">
    <property type="entry name" value="STAS"/>
    <property type="match status" value="1"/>
</dbReference>
<dbReference type="InterPro" id="IPR002645">
    <property type="entry name" value="STAS_dom"/>
</dbReference>
<keyword evidence="2 6" id="KW-0812">Transmembrane</keyword>
<evidence type="ECO:0000313" key="9">
    <source>
        <dbReference type="Proteomes" id="UP000183339"/>
    </source>
</evidence>
<sequence length="462" mass="48994">MKLLIRTLSVGILVILFLLPSIVRASPVVVLKIDGPIAPVSADFIQRGLERAANENALLVVLQLDTPGGLDTSMRQIIRDILASPVPVATFVAPSGARAASAGTYILYASHIAAMAPGTNLGAATPIEMDGLPGSEPEPEPEPEPKPKPKSGENRAQNLQKEDQLPVKDEMSRKMIHDAAAYIRGLAQMRGRNVEWAERAVREAVSLSASEALHLKVIDYVAADVADLLKQLNGRQVNILGQDRTLDTTSATVEVVEPDWRTRLLAIITNPSVAYVLMLIGIYGLFFEFANPGFVLPGVAGAICLLIALYAFQLLPVSYAGLALILLGIGFMVAEVFLPSFGALGIGGIIAFVVGSLMLIDSDAPGFGIPWPLVGGVAFASALFLISVIGMALKTRQKPLLSGQEHMVGSVGEMLEDTSGDGMASIRGELWTVHSAQPLVRGQKVRVTGIDGLVLHVIAAEK</sequence>
<dbReference type="InterPro" id="IPR012340">
    <property type="entry name" value="NA-bd_OB-fold"/>
</dbReference>
<feature type="compositionally biased region" description="Basic and acidic residues" evidence="5">
    <location>
        <begin position="143"/>
        <end position="153"/>
    </location>
</feature>
<keyword evidence="3 6" id="KW-1133">Transmembrane helix</keyword>
<name>A0A1I0DV79_9PROT</name>
<evidence type="ECO:0000313" key="8">
    <source>
        <dbReference type="EMBL" id="SET36555.1"/>
    </source>
</evidence>
<feature type="domain" description="STAS" evidence="7">
    <location>
        <begin position="18"/>
        <end position="81"/>
    </location>
</feature>
<feature type="transmembrane region" description="Helical" evidence="6">
    <location>
        <begin position="317"/>
        <end position="334"/>
    </location>
</feature>
<dbReference type="EMBL" id="FOHI01000005">
    <property type="protein sequence ID" value="SET36555.1"/>
    <property type="molecule type" value="Genomic_DNA"/>
</dbReference>
<dbReference type="Proteomes" id="UP000183339">
    <property type="component" value="Unassembled WGS sequence"/>
</dbReference>
<dbReference type="InterPro" id="IPR002810">
    <property type="entry name" value="NfeD-like_C"/>
</dbReference>
<feature type="transmembrane region" description="Helical" evidence="6">
    <location>
        <begin position="264"/>
        <end position="286"/>
    </location>
</feature>
<dbReference type="PANTHER" id="PTHR33507:SF4">
    <property type="entry name" value="NODULATION COMPETITIVENESS PROTEIN NFED"/>
    <property type="match status" value="1"/>
</dbReference>
<dbReference type="Pfam" id="PF01957">
    <property type="entry name" value="NfeD"/>
    <property type="match status" value="1"/>
</dbReference>
<keyword evidence="8" id="KW-0645">Protease</keyword>
<evidence type="ECO:0000256" key="1">
    <source>
        <dbReference type="ARBA" id="ARBA00004141"/>
    </source>
</evidence>
<dbReference type="InterPro" id="IPR029045">
    <property type="entry name" value="ClpP/crotonase-like_dom_sf"/>
</dbReference>
<dbReference type="CDD" id="cd07020">
    <property type="entry name" value="Clp_protease_NfeD_1"/>
    <property type="match status" value="1"/>
</dbReference>
<dbReference type="SUPFAM" id="SSF52096">
    <property type="entry name" value="ClpP/crotonase"/>
    <property type="match status" value="1"/>
</dbReference>
<dbReference type="GO" id="GO:0006508">
    <property type="term" value="P:proteolysis"/>
    <property type="evidence" value="ECO:0007669"/>
    <property type="project" value="UniProtKB-KW"/>
</dbReference>
<comment type="subcellular location">
    <subcellularLocation>
        <location evidence="1">Membrane</location>
        <topology evidence="1">Multi-pass membrane protein</topology>
    </subcellularLocation>
</comment>
<dbReference type="AlphaFoldDB" id="A0A1I0DV79"/>
<feature type="region of interest" description="Disordered" evidence="5">
    <location>
        <begin position="124"/>
        <end position="169"/>
    </location>
</feature>
<proteinExistence type="predicted"/>
<feature type="compositionally biased region" description="Basic and acidic residues" evidence="5">
    <location>
        <begin position="160"/>
        <end position="169"/>
    </location>
</feature>
<dbReference type="OrthoDB" id="5289056at2"/>
<evidence type="ECO:0000256" key="5">
    <source>
        <dbReference type="SAM" id="MobiDB-lite"/>
    </source>
</evidence>
<dbReference type="GO" id="GO:0016020">
    <property type="term" value="C:membrane"/>
    <property type="evidence" value="ECO:0007669"/>
    <property type="project" value="UniProtKB-SubCell"/>
</dbReference>
<evidence type="ECO:0000256" key="2">
    <source>
        <dbReference type="ARBA" id="ARBA00022692"/>
    </source>
</evidence>
<evidence type="ECO:0000256" key="6">
    <source>
        <dbReference type="SAM" id="Phobius"/>
    </source>
</evidence>
<dbReference type="InterPro" id="IPR056739">
    <property type="entry name" value="NfeD_membrane"/>
</dbReference>
<feature type="transmembrane region" description="Helical" evidence="6">
    <location>
        <begin position="372"/>
        <end position="393"/>
    </location>
</feature>
<dbReference type="Pfam" id="PF25145">
    <property type="entry name" value="NfeD1b_N"/>
    <property type="match status" value="1"/>
</dbReference>
<feature type="transmembrane region" description="Helical" evidence="6">
    <location>
        <begin position="341"/>
        <end position="360"/>
    </location>
</feature>
<reference evidence="8 9" key="1">
    <citation type="submission" date="2016-10" db="EMBL/GenBank/DDBJ databases">
        <authorList>
            <person name="de Groot N.N."/>
        </authorList>
    </citation>
    <scope>NUCLEOTIDE SEQUENCE [LARGE SCALE GENOMIC DNA]</scope>
    <source>
        <strain evidence="8 9">Nl7</strain>
    </source>
</reference>